<name>A0A4S2MZF0_9PEZI</name>
<keyword evidence="4" id="KW-0131">Cell cycle</keyword>
<feature type="region of interest" description="Disordered" evidence="6">
    <location>
        <begin position="1"/>
        <end position="100"/>
    </location>
</feature>
<dbReference type="SUPFAM" id="SSF47923">
    <property type="entry name" value="Ypt/Rab-GAP domain of gyp1p"/>
    <property type="match status" value="2"/>
</dbReference>
<dbReference type="OrthoDB" id="10263206at2759"/>
<dbReference type="PROSITE" id="PS50086">
    <property type="entry name" value="TBC_RABGAP"/>
    <property type="match status" value="1"/>
</dbReference>
<dbReference type="Proteomes" id="UP000298138">
    <property type="component" value="Unassembled WGS sequence"/>
</dbReference>
<reference evidence="8 9" key="1">
    <citation type="submission" date="2019-04" db="EMBL/GenBank/DDBJ databases">
        <title>Comparative genomics and transcriptomics to analyze fruiting body development in filamentous ascomycetes.</title>
        <authorList>
            <consortium name="DOE Joint Genome Institute"/>
            <person name="Lutkenhaus R."/>
            <person name="Traeger S."/>
            <person name="Breuer J."/>
            <person name="Kuo A."/>
            <person name="Lipzen A."/>
            <person name="Pangilinan J."/>
            <person name="Dilworth D."/>
            <person name="Sandor L."/>
            <person name="Poggeler S."/>
            <person name="Barry K."/>
            <person name="Grigoriev I.V."/>
            <person name="Nowrousian M."/>
        </authorList>
    </citation>
    <scope>NUCLEOTIDE SEQUENCE [LARGE SCALE GENOMIC DNA]</scope>
    <source>
        <strain evidence="8 9">CBS 389.68</strain>
    </source>
</reference>
<dbReference type="Gene3D" id="1.10.8.270">
    <property type="entry name" value="putative rabgap domain of human tbc1 domain family member 14 like domains"/>
    <property type="match status" value="1"/>
</dbReference>
<dbReference type="STRING" id="341454.A0A4S2MZF0"/>
<dbReference type="PANTHER" id="PTHR22957">
    <property type="entry name" value="TBC1 DOMAIN FAMILY MEMBER GTPASE-ACTIVATING PROTEIN"/>
    <property type="match status" value="1"/>
</dbReference>
<accession>A0A4S2MZF0</accession>
<evidence type="ECO:0000256" key="5">
    <source>
        <dbReference type="ARBA" id="ARBA00061049"/>
    </source>
</evidence>
<organism evidence="8 9">
    <name type="scientific">Ascodesmis nigricans</name>
    <dbReference type="NCBI Taxonomy" id="341454"/>
    <lineage>
        <taxon>Eukaryota</taxon>
        <taxon>Fungi</taxon>
        <taxon>Dikarya</taxon>
        <taxon>Ascomycota</taxon>
        <taxon>Pezizomycotina</taxon>
        <taxon>Pezizomycetes</taxon>
        <taxon>Pezizales</taxon>
        <taxon>Ascodesmidaceae</taxon>
        <taxon>Ascodesmis</taxon>
    </lineage>
</organism>
<evidence type="ECO:0000313" key="9">
    <source>
        <dbReference type="Proteomes" id="UP000298138"/>
    </source>
</evidence>
<dbReference type="InParanoid" id="A0A4S2MZF0"/>
<feature type="compositionally biased region" description="Low complexity" evidence="6">
    <location>
        <begin position="75"/>
        <end position="88"/>
    </location>
</feature>
<keyword evidence="2" id="KW-0963">Cytoplasm</keyword>
<comment type="similarity">
    <text evidence="5">Belongs to the BUB2 family.</text>
</comment>
<proteinExistence type="inferred from homology"/>
<keyword evidence="9" id="KW-1185">Reference proteome</keyword>
<dbReference type="GO" id="GO:1990334">
    <property type="term" value="C:Bfa1-Bub2 complex"/>
    <property type="evidence" value="ECO:0007669"/>
    <property type="project" value="UniProtKB-ARBA"/>
</dbReference>
<evidence type="ECO:0000256" key="1">
    <source>
        <dbReference type="ARBA" id="ARBA00004245"/>
    </source>
</evidence>
<evidence type="ECO:0000313" key="8">
    <source>
        <dbReference type="EMBL" id="TGZ82192.1"/>
    </source>
</evidence>
<dbReference type="Pfam" id="PF00566">
    <property type="entry name" value="RabGAP-TBC"/>
    <property type="match status" value="1"/>
</dbReference>
<evidence type="ECO:0000256" key="3">
    <source>
        <dbReference type="ARBA" id="ARBA00023212"/>
    </source>
</evidence>
<dbReference type="Gene3D" id="1.10.472.80">
    <property type="entry name" value="Ypt/Rab-GAP domain of gyp1p, domain 3"/>
    <property type="match status" value="1"/>
</dbReference>
<dbReference type="FunFam" id="1.10.8.270:FF:000035">
    <property type="entry name" value="Cell cycle arrest protein BUB2"/>
    <property type="match status" value="1"/>
</dbReference>
<evidence type="ECO:0000256" key="2">
    <source>
        <dbReference type="ARBA" id="ARBA00022490"/>
    </source>
</evidence>
<feature type="domain" description="Rab-GAP TBC" evidence="7">
    <location>
        <begin position="153"/>
        <end position="340"/>
    </location>
</feature>
<dbReference type="InterPro" id="IPR000195">
    <property type="entry name" value="Rab-GAP-TBC_dom"/>
</dbReference>
<dbReference type="GO" id="GO:0005096">
    <property type="term" value="F:GTPase activator activity"/>
    <property type="evidence" value="ECO:0007669"/>
    <property type="project" value="TreeGrafter"/>
</dbReference>
<dbReference type="FunCoup" id="A0A4S2MZF0">
    <property type="interactions" value="158"/>
</dbReference>
<dbReference type="SMART" id="SM00164">
    <property type="entry name" value="TBC"/>
    <property type="match status" value="1"/>
</dbReference>
<feature type="compositionally biased region" description="Polar residues" evidence="6">
    <location>
        <begin position="21"/>
        <end position="60"/>
    </location>
</feature>
<dbReference type="InterPro" id="IPR035969">
    <property type="entry name" value="Rab-GAP_TBC_sf"/>
</dbReference>
<dbReference type="FunFam" id="1.10.472.80:FF:000026">
    <property type="entry name" value="Mitotic check point protein (Bub2)"/>
    <property type="match status" value="1"/>
</dbReference>
<comment type="subcellular location">
    <subcellularLocation>
        <location evidence="1">Cytoplasm</location>
        <location evidence="1">Cytoskeleton</location>
    </subcellularLocation>
</comment>
<dbReference type="AlphaFoldDB" id="A0A4S2MZF0"/>
<evidence type="ECO:0000259" key="7">
    <source>
        <dbReference type="PROSITE" id="PS50086"/>
    </source>
</evidence>
<protein>
    <submittedName>
        <fullName evidence="8">TBC-domain-containing protein</fullName>
    </submittedName>
</protein>
<dbReference type="GO" id="GO:0044732">
    <property type="term" value="C:mitotic spindle pole body"/>
    <property type="evidence" value="ECO:0007669"/>
    <property type="project" value="TreeGrafter"/>
</dbReference>
<gene>
    <name evidence="8" type="ORF">EX30DRAFT_358519</name>
</gene>
<dbReference type="EMBL" id="ML220116">
    <property type="protein sequence ID" value="TGZ82192.1"/>
    <property type="molecule type" value="Genomic_DNA"/>
</dbReference>
<sequence length="406" mass="44619">MASAASSSSTAPGMRRIKKFPSSSVLPNNTTTDTPSPALSTNVSNTSSVARLSATSSRNNPGALLDPTQNQPILRSQSSRIRSQSQSQLDVPSTVTRAHSAKYHRKGISTAGLSTIRPITIETLLSRPPTSLPEGLKTLKNLVLTQGVPADNEGNSAVRVYIWSILLGVTPMKTKDYVTLVRRGASSSYSKIRNDTFRTLATDPLFRRKVSEASLIRLLNAFQWKMRDKGLEAQYVQGMNVIAAPFLYAAKSEVEAFSLFAAFIERECPAYVRPTMEGVHRGLKLVDQCLEIVDPKLFEHLQSKFLTAELYAFPSVLTLCACTPPLPEVLKLWDFLIAYGAHLNILCVVAQLLLMRDELLAAQSPMKLLRQFPPLESKSIINVAVSLVRRIPDNVFDALVVHARDA</sequence>
<dbReference type="GO" id="GO:0031030">
    <property type="term" value="P:negative regulation of septation initiation signaling"/>
    <property type="evidence" value="ECO:0007669"/>
    <property type="project" value="TreeGrafter"/>
</dbReference>
<evidence type="ECO:0000256" key="6">
    <source>
        <dbReference type="SAM" id="MobiDB-lite"/>
    </source>
</evidence>
<evidence type="ECO:0000256" key="4">
    <source>
        <dbReference type="ARBA" id="ARBA00023306"/>
    </source>
</evidence>
<keyword evidence="3" id="KW-0206">Cytoskeleton</keyword>
<dbReference type="PANTHER" id="PTHR22957:SF263">
    <property type="entry name" value="MITOTIC CHECK POINT PROTEIN BUB2"/>
    <property type="match status" value="1"/>
</dbReference>